<dbReference type="PRINTS" id="PR00723">
    <property type="entry name" value="SUBTILISIN"/>
</dbReference>
<proteinExistence type="inferred from homology"/>
<dbReference type="InterPro" id="IPR000209">
    <property type="entry name" value="Peptidase_S8/S53_dom"/>
</dbReference>
<dbReference type="Pfam" id="PF00082">
    <property type="entry name" value="Peptidase_S8"/>
    <property type="match status" value="1"/>
</dbReference>
<comment type="similarity">
    <text evidence="1">Belongs to the peptidase S8 family.</text>
</comment>
<keyword evidence="8" id="KW-1185">Reference proteome</keyword>
<evidence type="ECO:0000256" key="3">
    <source>
        <dbReference type="ARBA" id="ARBA00022801"/>
    </source>
</evidence>
<dbReference type="GO" id="GO:0004252">
    <property type="term" value="F:serine-type endopeptidase activity"/>
    <property type="evidence" value="ECO:0007669"/>
    <property type="project" value="InterPro"/>
</dbReference>
<dbReference type="InterPro" id="IPR036852">
    <property type="entry name" value="Peptidase_S8/S53_dom_sf"/>
</dbReference>
<dbReference type="PANTHER" id="PTHR43806:SF11">
    <property type="entry name" value="CEREVISIN-RELATED"/>
    <property type="match status" value="1"/>
</dbReference>
<sequence>MNNKFLLFIIVLIFNYFTIVYSENANYIIAILRNKSDKNYNDESPKVQNEIDKLVNDKMNDIYDVIIENQDTYVLENGKVDEKLEELNSLPLEKLEKRNGKKRKFIFKNRTRPNNHFQKRFFDSINSGNSTEEEYIPIESTLVNHVCPVLNYYVVSAYLSDDTVKMVRKMKNIISCEKSRTYKPLDSIKKEYEKNKNISSNDENKEETQYYDIDAIKKETNWSNVEVQPISFEINHLSLISQSPYVNHNKTFDNNFYYPSSAGQGIDIYFMDEGLIVNHEDFDTYKGTTYERTITCDAIATYDELHITNEEEKKNCNGATYNFPDHGIMVSSVAGGTIYGISKKANLHMIAIDYTVESILKGFDYVSQYGIPHKTILNLSLRGTSYSKIEYNKLQELIQNNIIVIAGADIYAPGEVTYPNIFNGSTKDYTSIHGTSCATPIVAGVAASIMSEHPEIKFNNELMKKKLIEMSIKDVIVDLKKRGSKDTPNRFINNGKRSIYSPDDGNIYCGILSDNKTLSCFDGCCNKEGKCVNFQNDPWNQCLIENGCQSEFGYCTSKDKSVNECEKELKEYEECLIDISSDMNKEDLMNKCLIIKSDRCDTFYKHQFTNQSVCSIAKYNYDNNNNNNNNNNSYNTSFDFIKNYNQEKYKKYINLCDENLDNYKEECLNNISHIEQYRKCGKILKSEFDIKIHLDELLDVCNNYDFNTCFNLYENATEIISEIPSCSYIKNNYSLDTIFYDLLSFNNLEDKYEIDKHFYSVYCKKAYTCENELKEFEECQFEITYNMNDNNEIINKCKMINSDKCQKLYYLQDNENSECRTVPDQFELDYNYNLWKYQEMNYICENYYRNNYESECNEYLSDYKKCFKNDINQLYLDDPNSYELSQSCSDFKSKECIEFYKNPESIINEIPSCSNLNKLSSIDFIFDNLLNTDISTLQYYNKTFNEICEKIPKKNEEPTDSIEPTNTVEISVDCFYHKLLNVKSECPSVNDQYSLIIKDFNEEKLHENNDICNEIIKKYENECNESFDKYEKCFYNDIEYLYYDNPNSNQLKYECKYFKSDECNNVYKNIDEIIKENTSCSLLKEVFTSKSPYGNIEYMNNDFVKEKYETFTNICENVNYNNINENELMESCEKELRIHKECPLNINSDMNDDELLDKCEIFRRDSCLEFYKNIYKGELSCLLIKDQKFETINNFNWEKYIEFDSICYSIIDRYENECKDGLSIYNKCFDKNLKEIYKQDPNSKEFQQGCLDLQTEECIKFYKNPKDVLKEIPSCFTYSEHFSPDDVLFSTTGNDYYEFKDNYKIYKRLCKI</sequence>
<evidence type="ECO:0000256" key="4">
    <source>
        <dbReference type="ARBA" id="ARBA00022825"/>
    </source>
</evidence>
<feature type="signal peptide" evidence="5">
    <location>
        <begin position="1"/>
        <end position="22"/>
    </location>
</feature>
<name>A0A1Y1WTN1_9FUNG</name>
<dbReference type="PANTHER" id="PTHR43806">
    <property type="entry name" value="PEPTIDASE S8"/>
    <property type="match status" value="1"/>
</dbReference>
<dbReference type="GO" id="GO:0006508">
    <property type="term" value="P:proteolysis"/>
    <property type="evidence" value="ECO:0007669"/>
    <property type="project" value="UniProtKB-KW"/>
</dbReference>
<evidence type="ECO:0000256" key="2">
    <source>
        <dbReference type="ARBA" id="ARBA00022670"/>
    </source>
</evidence>
<dbReference type="PROSITE" id="PS00138">
    <property type="entry name" value="SUBTILASE_SER"/>
    <property type="match status" value="1"/>
</dbReference>
<feature type="chain" id="PRO_5012688719" description="Peptidase S8/S53 domain-containing protein" evidence="5">
    <location>
        <begin position="23"/>
        <end position="1312"/>
    </location>
</feature>
<keyword evidence="3" id="KW-0378">Hydrolase</keyword>
<dbReference type="EMBL" id="MCFG01000272">
    <property type="protein sequence ID" value="ORX76901.1"/>
    <property type="molecule type" value="Genomic_DNA"/>
</dbReference>
<dbReference type="OrthoDB" id="19448at2759"/>
<reference evidence="7 8" key="1">
    <citation type="submission" date="2016-08" db="EMBL/GenBank/DDBJ databases">
        <title>A Parts List for Fungal Cellulosomes Revealed by Comparative Genomics.</title>
        <authorList>
            <consortium name="DOE Joint Genome Institute"/>
            <person name="Haitjema C.H."/>
            <person name="Gilmore S.P."/>
            <person name="Henske J.K."/>
            <person name="Solomon K.V."/>
            <person name="De Groot R."/>
            <person name="Kuo A."/>
            <person name="Mondo S.J."/>
            <person name="Salamov A.A."/>
            <person name="Labutti K."/>
            <person name="Zhao Z."/>
            <person name="Chiniquy J."/>
            <person name="Barry K."/>
            <person name="Brewer H.M."/>
            <person name="Purvine S.O."/>
            <person name="Wright A.T."/>
            <person name="Boxma B."/>
            <person name="Van Alen T."/>
            <person name="Hackstein J.H."/>
            <person name="Baker S.E."/>
            <person name="Grigoriev I.V."/>
            <person name="O'Malley M.A."/>
        </authorList>
    </citation>
    <scope>NUCLEOTIDE SEQUENCE [LARGE SCALE GENOMIC DNA]</scope>
    <source>
        <strain evidence="7 8">S4</strain>
    </source>
</reference>
<dbReference type="InterPro" id="IPR023828">
    <property type="entry name" value="Peptidase_S8_Ser-AS"/>
</dbReference>
<evidence type="ECO:0000256" key="1">
    <source>
        <dbReference type="ARBA" id="ARBA00011073"/>
    </source>
</evidence>
<protein>
    <recommendedName>
        <fullName evidence="6">Peptidase S8/S53 domain-containing protein</fullName>
    </recommendedName>
</protein>
<dbReference type="InterPro" id="IPR050131">
    <property type="entry name" value="Peptidase_S8_subtilisin-like"/>
</dbReference>
<comment type="caution">
    <text evidence="7">The sequence shown here is derived from an EMBL/GenBank/DDBJ whole genome shotgun (WGS) entry which is preliminary data.</text>
</comment>
<organism evidence="7 8">
    <name type="scientific">Anaeromyces robustus</name>
    <dbReference type="NCBI Taxonomy" id="1754192"/>
    <lineage>
        <taxon>Eukaryota</taxon>
        <taxon>Fungi</taxon>
        <taxon>Fungi incertae sedis</taxon>
        <taxon>Chytridiomycota</taxon>
        <taxon>Chytridiomycota incertae sedis</taxon>
        <taxon>Neocallimastigomycetes</taxon>
        <taxon>Neocallimastigales</taxon>
        <taxon>Neocallimastigaceae</taxon>
        <taxon>Anaeromyces</taxon>
    </lineage>
</organism>
<evidence type="ECO:0000256" key="5">
    <source>
        <dbReference type="SAM" id="SignalP"/>
    </source>
</evidence>
<accession>A0A1Y1WTN1</accession>
<evidence type="ECO:0000313" key="8">
    <source>
        <dbReference type="Proteomes" id="UP000193944"/>
    </source>
</evidence>
<keyword evidence="4" id="KW-0720">Serine protease</keyword>
<dbReference type="Gene3D" id="3.40.50.200">
    <property type="entry name" value="Peptidase S8/S53 domain"/>
    <property type="match status" value="2"/>
</dbReference>
<dbReference type="Proteomes" id="UP000193944">
    <property type="component" value="Unassembled WGS sequence"/>
</dbReference>
<dbReference type="GO" id="GO:0005615">
    <property type="term" value="C:extracellular space"/>
    <property type="evidence" value="ECO:0007669"/>
    <property type="project" value="TreeGrafter"/>
</dbReference>
<dbReference type="SUPFAM" id="SSF52743">
    <property type="entry name" value="Subtilisin-like"/>
    <property type="match status" value="1"/>
</dbReference>
<evidence type="ECO:0000313" key="7">
    <source>
        <dbReference type="EMBL" id="ORX76901.1"/>
    </source>
</evidence>
<evidence type="ECO:0000259" key="6">
    <source>
        <dbReference type="Pfam" id="PF00082"/>
    </source>
</evidence>
<dbReference type="InterPro" id="IPR015500">
    <property type="entry name" value="Peptidase_S8_subtilisin-rel"/>
</dbReference>
<feature type="domain" description="Peptidase S8/S53" evidence="6">
    <location>
        <begin position="408"/>
        <end position="471"/>
    </location>
</feature>
<dbReference type="STRING" id="1754192.A0A1Y1WTN1"/>
<gene>
    <name evidence="7" type="ORF">BCR32DRAFT_270975</name>
</gene>
<keyword evidence="2" id="KW-0645">Protease</keyword>
<reference evidence="7 8" key="2">
    <citation type="submission" date="2016-08" db="EMBL/GenBank/DDBJ databases">
        <title>Pervasive Adenine N6-methylation of Active Genes in Fungi.</title>
        <authorList>
            <consortium name="DOE Joint Genome Institute"/>
            <person name="Mondo S.J."/>
            <person name="Dannebaum R.O."/>
            <person name="Kuo R.C."/>
            <person name="Labutti K."/>
            <person name="Haridas S."/>
            <person name="Kuo A."/>
            <person name="Salamov A."/>
            <person name="Ahrendt S.R."/>
            <person name="Lipzen A."/>
            <person name="Sullivan W."/>
            <person name="Andreopoulos W.B."/>
            <person name="Clum A."/>
            <person name="Lindquist E."/>
            <person name="Daum C."/>
            <person name="Ramamoorthy G.K."/>
            <person name="Gryganskyi A."/>
            <person name="Culley D."/>
            <person name="Magnuson J.K."/>
            <person name="James T.Y."/>
            <person name="O'Malley M.A."/>
            <person name="Stajich J.E."/>
            <person name="Spatafora J.W."/>
            <person name="Visel A."/>
            <person name="Grigoriev I.V."/>
        </authorList>
    </citation>
    <scope>NUCLEOTIDE SEQUENCE [LARGE SCALE GENOMIC DNA]</scope>
    <source>
        <strain evidence="7 8">S4</strain>
    </source>
</reference>
<keyword evidence="5" id="KW-0732">Signal</keyword>